<accession>A0A2G7HMQ0</accession>
<evidence type="ECO:0000259" key="1">
    <source>
        <dbReference type="SMART" id="SM01117"/>
    </source>
</evidence>
<dbReference type="RefSeq" id="WP_099838190.1">
    <property type="nucleotide sequence ID" value="NZ_PEIK01000002.1"/>
</dbReference>
<dbReference type="InterPro" id="IPR001199">
    <property type="entry name" value="Cyt_B5-like_heme/steroid-bd"/>
</dbReference>
<dbReference type="Pfam" id="PF00173">
    <property type="entry name" value="Cyt-b5"/>
    <property type="match status" value="1"/>
</dbReference>
<protein>
    <recommendedName>
        <fullName evidence="1">Cytochrome b5 heme-binding domain-containing protein</fullName>
    </recommendedName>
</protein>
<dbReference type="SUPFAM" id="SSF55856">
    <property type="entry name" value="Cytochrome b5-like heme/steroid binding domain"/>
    <property type="match status" value="1"/>
</dbReference>
<proteinExistence type="predicted"/>
<keyword evidence="3" id="KW-1185">Reference proteome</keyword>
<dbReference type="InterPro" id="IPR036400">
    <property type="entry name" value="Cyt_B5-like_heme/steroid_sf"/>
</dbReference>
<dbReference type="AlphaFoldDB" id="A0A2G7HMQ0"/>
<sequence>MEYNDCVFSKLFICCNRISYYNQMLLFSQSLSQIKFYTELIEKELSELKKSRKYCENSFKISEDNRFNYNDFSYNSKGTKPIQNNRYNEDNNMTRQKEFTLEELKKYDGSNGNPAYAAVSGIVYDVSYEATWAGGTHFGLYSGKDLSNEFLGCHKGMAEILNKLPKVGTIK</sequence>
<evidence type="ECO:0000313" key="2">
    <source>
        <dbReference type="EMBL" id="PIH05662.1"/>
    </source>
</evidence>
<dbReference type="Proteomes" id="UP000231322">
    <property type="component" value="Unassembled WGS sequence"/>
</dbReference>
<reference evidence="2 3" key="1">
    <citation type="submission" date="2017-10" db="EMBL/GenBank/DDBJ databases">
        <title>Reclassification of Eubacterium combesii and discrepancies in the nomenclature of botulinum neurotoxin producing clostridia. Request for an Opinion.</title>
        <authorList>
            <person name="Dobritsa A.P."/>
            <person name="Kutumbaka K.K."/>
            <person name="Samadpour M."/>
        </authorList>
    </citation>
    <scope>NUCLEOTIDE SEQUENCE [LARGE SCALE GENOMIC DNA]</scope>
    <source>
        <strain evidence="2 3">DSM 20696</strain>
    </source>
</reference>
<feature type="domain" description="Cytochrome b5 heme-binding" evidence="1">
    <location>
        <begin position="99"/>
        <end position="171"/>
    </location>
</feature>
<dbReference type="Gene3D" id="3.10.120.10">
    <property type="entry name" value="Cytochrome b5-like heme/steroid binding domain"/>
    <property type="match status" value="1"/>
</dbReference>
<comment type="caution">
    <text evidence="2">The sequence shown here is derived from an EMBL/GenBank/DDBJ whole genome shotgun (WGS) entry which is preliminary data.</text>
</comment>
<name>A0A2G7HMQ0_9CLOT</name>
<dbReference type="EMBL" id="PEIK01000002">
    <property type="protein sequence ID" value="PIH05662.1"/>
    <property type="molecule type" value="Genomic_DNA"/>
</dbReference>
<gene>
    <name evidence="2" type="ORF">CS538_04010</name>
</gene>
<organism evidence="2 3">
    <name type="scientific">Clostridium combesii</name>
    <dbReference type="NCBI Taxonomy" id="39481"/>
    <lineage>
        <taxon>Bacteria</taxon>
        <taxon>Bacillati</taxon>
        <taxon>Bacillota</taxon>
        <taxon>Clostridia</taxon>
        <taxon>Eubacteriales</taxon>
        <taxon>Clostridiaceae</taxon>
        <taxon>Clostridium</taxon>
    </lineage>
</organism>
<dbReference type="SMART" id="SM01117">
    <property type="entry name" value="Cyt-b5"/>
    <property type="match status" value="1"/>
</dbReference>
<evidence type="ECO:0000313" key="3">
    <source>
        <dbReference type="Proteomes" id="UP000231322"/>
    </source>
</evidence>